<sequence length="131" mass="13673">MTLLDTLIVVAYLLAVLIVGLACPTGQHSTRDTNPTDPGGFMLGGRVFGSLLVGVSVMVTTFSALNFAAFPTEVAANGLYILACVPVFLLIAFPVTRWIIPAFVDQGYTSAYQLLEEASTPVSASSPAACS</sequence>
<keyword evidence="9 11" id="KW-0472">Membrane</keyword>
<dbReference type="Gene3D" id="1.20.1730.10">
    <property type="entry name" value="Sodium/glucose cotransporter"/>
    <property type="match status" value="1"/>
</dbReference>
<keyword evidence="3" id="KW-0813">Transport</keyword>
<gene>
    <name evidence="12" type="ORF">Pan265_26990</name>
</gene>
<protein>
    <submittedName>
        <fullName evidence="12">Uncharacterized protein</fullName>
    </submittedName>
</protein>
<keyword evidence="8" id="KW-0406">Ion transport</keyword>
<evidence type="ECO:0000256" key="5">
    <source>
        <dbReference type="ARBA" id="ARBA00022692"/>
    </source>
</evidence>
<evidence type="ECO:0000256" key="2">
    <source>
        <dbReference type="ARBA" id="ARBA00006434"/>
    </source>
</evidence>
<feature type="transmembrane region" description="Helical" evidence="11">
    <location>
        <begin position="46"/>
        <end position="67"/>
    </location>
</feature>
<dbReference type="InterPro" id="IPR001734">
    <property type="entry name" value="Na/solute_symporter"/>
</dbReference>
<comment type="similarity">
    <text evidence="2">Belongs to the sodium:solute symporter (SSF) (TC 2.A.21) family.</text>
</comment>
<name>A0A518C0V2_9BACT</name>
<dbReference type="KEGG" id="mcad:Pan265_26990"/>
<dbReference type="PANTHER" id="PTHR42985">
    <property type="entry name" value="SODIUM-COUPLED MONOCARBOXYLATE TRANSPORTER"/>
    <property type="match status" value="1"/>
</dbReference>
<evidence type="ECO:0000256" key="8">
    <source>
        <dbReference type="ARBA" id="ARBA00023065"/>
    </source>
</evidence>
<keyword evidence="7" id="KW-0915">Sodium</keyword>
<dbReference type="Proteomes" id="UP000320386">
    <property type="component" value="Chromosome"/>
</dbReference>
<accession>A0A518C0V2</accession>
<feature type="transmembrane region" description="Helical" evidence="11">
    <location>
        <begin position="79"/>
        <end position="100"/>
    </location>
</feature>
<dbReference type="GO" id="GO:0015293">
    <property type="term" value="F:symporter activity"/>
    <property type="evidence" value="ECO:0007669"/>
    <property type="project" value="TreeGrafter"/>
</dbReference>
<evidence type="ECO:0000256" key="4">
    <source>
        <dbReference type="ARBA" id="ARBA00022475"/>
    </source>
</evidence>
<keyword evidence="10" id="KW-0739">Sodium transport</keyword>
<dbReference type="PROSITE" id="PS50283">
    <property type="entry name" value="NA_SOLUT_SYMP_3"/>
    <property type="match status" value="1"/>
</dbReference>
<evidence type="ECO:0000256" key="11">
    <source>
        <dbReference type="SAM" id="Phobius"/>
    </source>
</evidence>
<organism evidence="12 13">
    <name type="scientific">Mucisphaera calidilacus</name>
    <dbReference type="NCBI Taxonomy" id="2527982"/>
    <lineage>
        <taxon>Bacteria</taxon>
        <taxon>Pseudomonadati</taxon>
        <taxon>Planctomycetota</taxon>
        <taxon>Phycisphaerae</taxon>
        <taxon>Phycisphaerales</taxon>
        <taxon>Phycisphaeraceae</taxon>
        <taxon>Mucisphaera</taxon>
    </lineage>
</organism>
<dbReference type="InterPro" id="IPR051163">
    <property type="entry name" value="Sodium:Solute_Symporter_SSF"/>
</dbReference>
<proteinExistence type="inferred from homology"/>
<evidence type="ECO:0000256" key="7">
    <source>
        <dbReference type="ARBA" id="ARBA00023053"/>
    </source>
</evidence>
<evidence type="ECO:0000313" key="13">
    <source>
        <dbReference type="Proteomes" id="UP000320386"/>
    </source>
</evidence>
<dbReference type="GO" id="GO:0006814">
    <property type="term" value="P:sodium ion transport"/>
    <property type="evidence" value="ECO:0007669"/>
    <property type="project" value="UniProtKB-KW"/>
</dbReference>
<dbReference type="EMBL" id="CP036280">
    <property type="protein sequence ID" value="QDU72824.1"/>
    <property type="molecule type" value="Genomic_DNA"/>
</dbReference>
<evidence type="ECO:0000256" key="3">
    <source>
        <dbReference type="ARBA" id="ARBA00022448"/>
    </source>
</evidence>
<dbReference type="GO" id="GO:0005886">
    <property type="term" value="C:plasma membrane"/>
    <property type="evidence" value="ECO:0007669"/>
    <property type="project" value="UniProtKB-SubCell"/>
</dbReference>
<comment type="subcellular location">
    <subcellularLocation>
        <location evidence="1">Cell membrane</location>
        <topology evidence="1">Multi-pass membrane protein</topology>
    </subcellularLocation>
</comment>
<evidence type="ECO:0000256" key="10">
    <source>
        <dbReference type="ARBA" id="ARBA00023201"/>
    </source>
</evidence>
<dbReference type="RefSeq" id="WP_145446981.1">
    <property type="nucleotide sequence ID" value="NZ_CP036280.1"/>
</dbReference>
<keyword evidence="4" id="KW-1003">Cell membrane</keyword>
<dbReference type="InterPro" id="IPR038377">
    <property type="entry name" value="Na/Glc_symporter_sf"/>
</dbReference>
<evidence type="ECO:0000313" key="12">
    <source>
        <dbReference type="EMBL" id="QDU72824.1"/>
    </source>
</evidence>
<keyword evidence="13" id="KW-1185">Reference proteome</keyword>
<evidence type="ECO:0000256" key="1">
    <source>
        <dbReference type="ARBA" id="ARBA00004651"/>
    </source>
</evidence>
<keyword evidence="6 11" id="KW-1133">Transmembrane helix</keyword>
<evidence type="ECO:0000256" key="9">
    <source>
        <dbReference type="ARBA" id="ARBA00023136"/>
    </source>
</evidence>
<evidence type="ECO:0000256" key="6">
    <source>
        <dbReference type="ARBA" id="ARBA00022989"/>
    </source>
</evidence>
<dbReference type="PANTHER" id="PTHR42985:SF40">
    <property type="entry name" value="LD47995P-RELATED"/>
    <property type="match status" value="1"/>
</dbReference>
<reference evidence="12 13" key="1">
    <citation type="submission" date="2019-02" db="EMBL/GenBank/DDBJ databases">
        <title>Deep-cultivation of Planctomycetes and their phenomic and genomic characterization uncovers novel biology.</title>
        <authorList>
            <person name="Wiegand S."/>
            <person name="Jogler M."/>
            <person name="Boedeker C."/>
            <person name="Pinto D."/>
            <person name="Vollmers J."/>
            <person name="Rivas-Marin E."/>
            <person name="Kohn T."/>
            <person name="Peeters S.H."/>
            <person name="Heuer A."/>
            <person name="Rast P."/>
            <person name="Oberbeckmann S."/>
            <person name="Bunk B."/>
            <person name="Jeske O."/>
            <person name="Meyerdierks A."/>
            <person name="Storesund J.E."/>
            <person name="Kallscheuer N."/>
            <person name="Luecker S."/>
            <person name="Lage O.M."/>
            <person name="Pohl T."/>
            <person name="Merkel B.J."/>
            <person name="Hornburger P."/>
            <person name="Mueller R.-W."/>
            <person name="Bruemmer F."/>
            <person name="Labrenz M."/>
            <person name="Spormann A.M."/>
            <person name="Op den Camp H."/>
            <person name="Overmann J."/>
            <person name="Amann R."/>
            <person name="Jetten M.S.M."/>
            <person name="Mascher T."/>
            <person name="Medema M.H."/>
            <person name="Devos D.P."/>
            <person name="Kaster A.-K."/>
            <person name="Ovreas L."/>
            <person name="Rohde M."/>
            <person name="Galperin M.Y."/>
            <person name="Jogler C."/>
        </authorList>
    </citation>
    <scope>NUCLEOTIDE SEQUENCE [LARGE SCALE GENOMIC DNA]</scope>
    <source>
        <strain evidence="12 13">Pan265</strain>
    </source>
</reference>
<keyword evidence="5 11" id="KW-0812">Transmembrane</keyword>
<dbReference type="AlphaFoldDB" id="A0A518C0V2"/>